<evidence type="ECO:0000259" key="13">
    <source>
        <dbReference type="PROSITE" id="PS51384"/>
    </source>
</evidence>
<dbReference type="InterPro" id="IPR051410">
    <property type="entry name" value="Ferric/Cupric_Reductase"/>
</dbReference>
<dbReference type="Gene3D" id="3.40.50.80">
    <property type="entry name" value="Nucleotide-binding domain of ferredoxin-NADP reductase (FNR) module"/>
    <property type="match status" value="1"/>
</dbReference>
<dbReference type="InterPro" id="IPR013130">
    <property type="entry name" value="Fe3_Rdtase_TM_dom"/>
</dbReference>
<keyword evidence="8" id="KW-0406">Ion transport</keyword>
<feature type="transmembrane region" description="Helical" evidence="11">
    <location>
        <begin position="244"/>
        <end position="266"/>
    </location>
</feature>
<keyword evidence="9 11" id="KW-0472">Membrane</keyword>
<comment type="subcellular location">
    <subcellularLocation>
        <location evidence="1">Membrane</location>
        <topology evidence="1">Multi-pass membrane protein</topology>
    </subcellularLocation>
</comment>
<dbReference type="InterPro" id="IPR013121">
    <property type="entry name" value="Fe_red_NAD-bd_6"/>
</dbReference>
<evidence type="ECO:0000256" key="8">
    <source>
        <dbReference type="ARBA" id="ARBA00023065"/>
    </source>
</evidence>
<feature type="transmembrane region" description="Helical" evidence="11">
    <location>
        <begin position="393"/>
        <end position="413"/>
    </location>
</feature>
<dbReference type="CDD" id="cd06186">
    <property type="entry name" value="NOX_Duox_like_FAD_NADP"/>
    <property type="match status" value="1"/>
</dbReference>
<dbReference type="AlphaFoldDB" id="A0A4R8QPX5"/>
<feature type="signal peptide" evidence="12">
    <location>
        <begin position="1"/>
        <end position="18"/>
    </location>
</feature>
<reference evidence="14 15" key="1">
    <citation type="submission" date="2018-12" db="EMBL/GenBank/DDBJ databases">
        <title>Genome sequence and assembly of Colletotrichum trifolii.</title>
        <authorList>
            <person name="Gan P."/>
            <person name="Shirasu K."/>
        </authorList>
    </citation>
    <scope>NUCLEOTIDE SEQUENCE [LARGE SCALE GENOMIC DNA]</scope>
    <source>
        <strain evidence="14 15">543-2</strain>
    </source>
</reference>
<evidence type="ECO:0000256" key="6">
    <source>
        <dbReference type="ARBA" id="ARBA00022989"/>
    </source>
</evidence>
<proteinExistence type="inferred from homology"/>
<feature type="domain" description="FAD-binding FR-type" evidence="13">
    <location>
        <begin position="435"/>
        <end position="587"/>
    </location>
</feature>
<dbReference type="GO" id="GO:0000293">
    <property type="term" value="F:ferric-chelate reductase activity"/>
    <property type="evidence" value="ECO:0007669"/>
    <property type="project" value="UniProtKB-ARBA"/>
</dbReference>
<dbReference type="Pfam" id="PF08030">
    <property type="entry name" value="NAD_binding_6"/>
    <property type="match status" value="1"/>
</dbReference>
<comment type="similarity">
    <text evidence="2">Belongs to the ferric reductase (FRE) family.</text>
</comment>
<keyword evidence="6 11" id="KW-1133">Transmembrane helix</keyword>
<evidence type="ECO:0000256" key="10">
    <source>
        <dbReference type="ARBA" id="ARBA00023180"/>
    </source>
</evidence>
<dbReference type="SFLD" id="SFLDS00052">
    <property type="entry name" value="Ferric_Reductase_Domain"/>
    <property type="match status" value="1"/>
</dbReference>
<evidence type="ECO:0000256" key="7">
    <source>
        <dbReference type="ARBA" id="ARBA00023002"/>
    </source>
</evidence>
<gene>
    <name evidence="14" type="primary">freB-5</name>
    <name evidence="14" type="ORF">CTRI78_v009769</name>
</gene>
<dbReference type="PROSITE" id="PS51384">
    <property type="entry name" value="FAD_FR"/>
    <property type="match status" value="1"/>
</dbReference>
<keyword evidence="7" id="KW-0560">Oxidoreductase</keyword>
<keyword evidence="12" id="KW-0732">Signal</keyword>
<dbReference type="GO" id="GO:0006826">
    <property type="term" value="P:iron ion transport"/>
    <property type="evidence" value="ECO:0007669"/>
    <property type="project" value="TreeGrafter"/>
</dbReference>
<sequence length="756" mass="83600">MHYTVGFVIAALLRHAQGQSGNGIIGFGISLYEDLCCQACHDSLAPLYLNCTSFDMPSMSGTMQMGAMTGVTSSECYVSSTPWLQSMAYCIQQNCNLDGYPEKKQAECFQKQAVFGAKSPTYQQSLPATPPTDELAADAMWLNKTSRVNRDKYYSTHGSEGEFARSEYLHSKLAITLYLLVIGLFVLCGFVSQVGVAFPKVQKQIFASALLPKLRQYVFLPAFIGSRRLEPLPGQVGYMPRRTLSIFIVIYVILNVVLSAVGFDTFQPNTMFKSKGFELCEYVGNRNGILSLVNAGMAILFAGRNNVLLAWTGWSLTTFITLHRWFARISVIQAVVHSIVYTLAYWQPGYGGASEYLAKTGEPFYQWGIVATIFFCLATGVAILPIRLNFYELFLALHIVFVVVALVGCWYHIVPHFGYEFGYQTWLYICFAFWAFDRLARLTRIAYFNRPLGSKAVLEAVPDTHVMQLTVHPHVAWEFGPGQHSALNFRGVGWFWESHPFSVAGWRGGIDTSLVDTAAIQEEMSKDPGAMTSTKQVPQVTPASVTFLIRAGGGITAKLQRRLALSTAPRITLPVYTEGPYGGHRTRHQSLYMAETVLCIAGGIGITGVLGYIQEYTRVSLPGSDALDASHGIFKNTKRFILAWSAREMALIDHVRQTFLAHAPGVDCSFWCTGASIPMVALEETGRPDTTTIITKGVVLGRMETEATLRHYLEEGTQTTVLVCGPSGMADEVTQHVVNSVRDGYSVDLIEEPFAW</sequence>
<feature type="chain" id="PRO_5020433572" evidence="12">
    <location>
        <begin position="19"/>
        <end position="756"/>
    </location>
</feature>
<comment type="caution">
    <text evidence="14">The sequence shown here is derived from an EMBL/GenBank/DDBJ whole genome shotgun (WGS) entry which is preliminary data.</text>
</comment>
<dbReference type="EMBL" id="RYZW01000141">
    <property type="protein sequence ID" value="TDZ41324.1"/>
    <property type="molecule type" value="Genomic_DNA"/>
</dbReference>
<dbReference type="SUPFAM" id="SSF52343">
    <property type="entry name" value="Ferredoxin reductase-like, C-terminal NADP-linked domain"/>
    <property type="match status" value="1"/>
</dbReference>
<keyword evidence="5" id="KW-0249">Electron transport</keyword>
<feature type="transmembrane region" description="Helical" evidence="11">
    <location>
        <begin position="364"/>
        <end position="386"/>
    </location>
</feature>
<dbReference type="PANTHER" id="PTHR32361">
    <property type="entry name" value="FERRIC/CUPRIC REDUCTASE TRANSMEMBRANE COMPONENT"/>
    <property type="match status" value="1"/>
</dbReference>
<feature type="transmembrane region" description="Helical" evidence="11">
    <location>
        <begin position="325"/>
        <end position="344"/>
    </location>
</feature>
<dbReference type="STRING" id="5466.A0A4R8QPX5"/>
<evidence type="ECO:0000313" key="15">
    <source>
        <dbReference type="Proteomes" id="UP000295703"/>
    </source>
</evidence>
<keyword evidence="4 11" id="KW-0812">Transmembrane</keyword>
<keyword evidence="3" id="KW-0813">Transport</keyword>
<accession>A0A4R8QPX5</accession>
<evidence type="ECO:0000256" key="2">
    <source>
        <dbReference type="ARBA" id="ARBA00006278"/>
    </source>
</evidence>
<evidence type="ECO:0000256" key="11">
    <source>
        <dbReference type="SAM" id="Phobius"/>
    </source>
</evidence>
<evidence type="ECO:0000313" key="14">
    <source>
        <dbReference type="EMBL" id="TDZ41324.1"/>
    </source>
</evidence>
<dbReference type="Proteomes" id="UP000295703">
    <property type="component" value="Unassembled WGS sequence"/>
</dbReference>
<dbReference type="InterPro" id="IPR039261">
    <property type="entry name" value="FNR_nucleotide-bd"/>
</dbReference>
<name>A0A4R8QPX5_COLTR</name>
<feature type="transmembrane region" description="Helical" evidence="11">
    <location>
        <begin position="591"/>
        <end position="613"/>
    </location>
</feature>
<dbReference type="InterPro" id="IPR013112">
    <property type="entry name" value="FAD-bd_8"/>
</dbReference>
<protein>
    <submittedName>
        <fullName evidence="14">Ferric/cupric reductase transmembrane component B</fullName>
    </submittedName>
</protein>
<feature type="transmembrane region" description="Helical" evidence="11">
    <location>
        <begin position="425"/>
        <end position="440"/>
    </location>
</feature>
<dbReference type="GO" id="GO:0006879">
    <property type="term" value="P:intracellular iron ion homeostasis"/>
    <property type="evidence" value="ECO:0007669"/>
    <property type="project" value="TreeGrafter"/>
</dbReference>
<evidence type="ECO:0000256" key="1">
    <source>
        <dbReference type="ARBA" id="ARBA00004141"/>
    </source>
</evidence>
<evidence type="ECO:0000256" key="9">
    <source>
        <dbReference type="ARBA" id="ARBA00023136"/>
    </source>
</evidence>
<dbReference type="GO" id="GO:0015677">
    <property type="term" value="P:copper ion import"/>
    <property type="evidence" value="ECO:0007669"/>
    <property type="project" value="TreeGrafter"/>
</dbReference>
<evidence type="ECO:0000256" key="12">
    <source>
        <dbReference type="SAM" id="SignalP"/>
    </source>
</evidence>
<dbReference type="GO" id="GO:0005886">
    <property type="term" value="C:plasma membrane"/>
    <property type="evidence" value="ECO:0007669"/>
    <property type="project" value="TreeGrafter"/>
</dbReference>
<organism evidence="14 15">
    <name type="scientific">Colletotrichum trifolii</name>
    <dbReference type="NCBI Taxonomy" id="5466"/>
    <lineage>
        <taxon>Eukaryota</taxon>
        <taxon>Fungi</taxon>
        <taxon>Dikarya</taxon>
        <taxon>Ascomycota</taxon>
        <taxon>Pezizomycotina</taxon>
        <taxon>Sordariomycetes</taxon>
        <taxon>Hypocreomycetidae</taxon>
        <taxon>Glomerellales</taxon>
        <taxon>Glomerellaceae</taxon>
        <taxon>Colletotrichum</taxon>
        <taxon>Colletotrichum orbiculare species complex</taxon>
    </lineage>
</organism>
<dbReference type="InterPro" id="IPR017927">
    <property type="entry name" value="FAD-bd_FR_type"/>
</dbReference>
<keyword evidence="15" id="KW-1185">Reference proteome</keyword>
<dbReference type="PANTHER" id="PTHR32361:SF9">
    <property type="entry name" value="FERRIC REDUCTASE TRANSMEMBRANE COMPONENT 3-RELATED"/>
    <property type="match status" value="1"/>
</dbReference>
<dbReference type="Pfam" id="PF01794">
    <property type="entry name" value="Ferric_reduct"/>
    <property type="match status" value="1"/>
</dbReference>
<dbReference type="Pfam" id="PF08022">
    <property type="entry name" value="FAD_binding_8"/>
    <property type="match status" value="1"/>
</dbReference>
<keyword evidence="10" id="KW-0325">Glycoprotein</keyword>
<feature type="transmembrane region" description="Helical" evidence="11">
    <location>
        <begin position="175"/>
        <end position="198"/>
    </location>
</feature>
<evidence type="ECO:0000256" key="3">
    <source>
        <dbReference type="ARBA" id="ARBA00022448"/>
    </source>
</evidence>
<evidence type="ECO:0000256" key="5">
    <source>
        <dbReference type="ARBA" id="ARBA00022982"/>
    </source>
</evidence>
<evidence type="ECO:0000256" key="4">
    <source>
        <dbReference type="ARBA" id="ARBA00022692"/>
    </source>
</evidence>
<dbReference type="SFLD" id="SFLDG01168">
    <property type="entry name" value="Ferric_reductase_subgroup_(FRE"/>
    <property type="match status" value="1"/>
</dbReference>